<comment type="caution">
    <text evidence="2">The sequence shown here is derived from an EMBL/GenBank/DDBJ whole genome shotgun (WGS) entry which is preliminary data.</text>
</comment>
<evidence type="ECO:0000313" key="2">
    <source>
        <dbReference type="EMBL" id="GAH12240.1"/>
    </source>
</evidence>
<sequence>DLHSTELTEMWLSDIAGQHPAWLQYEFDRVYKLHQMRVWNHNTLTEPVIGYGAREATIEYSADGANWTTLGTTHEFARGSGAAGYAYNTTVGFGGVAVKHVRLTISSNWGGLLPQYGLSEVRFLYIPVWAREPNPASGATDVDVDLVLSFRAGREGAEHNVDISTDEQVVIDGNAPVTTVTETSYSLSPLDVDSTYYWRVDEVNEAEIPATWQGDIWNFTTQESLVVDDFESYNEIPDGEEGSNLVYLTWIDGYEN</sequence>
<proteinExistence type="predicted"/>
<name>X1DVI4_9ZZZZ</name>
<gene>
    <name evidence="2" type="ORF">S01H4_54312</name>
</gene>
<dbReference type="Gene3D" id="2.60.40.10">
    <property type="entry name" value="Immunoglobulins"/>
    <property type="match status" value="1"/>
</dbReference>
<dbReference type="InterPro" id="IPR000421">
    <property type="entry name" value="FA58C"/>
</dbReference>
<dbReference type="InterPro" id="IPR008979">
    <property type="entry name" value="Galactose-bd-like_sf"/>
</dbReference>
<organism evidence="2">
    <name type="scientific">marine sediment metagenome</name>
    <dbReference type="NCBI Taxonomy" id="412755"/>
    <lineage>
        <taxon>unclassified sequences</taxon>
        <taxon>metagenomes</taxon>
        <taxon>ecological metagenomes</taxon>
    </lineage>
</organism>
<evidence type="ECO:0000259" key="1">
    <source>
        <dbReference type="PROSITE" id="PS50022"/>
    </source>
</evidence>
<reference evidence="2" key="1">
    <citation type="journal article" date="2014" name="Front. Microbiol.">
        <title>High frequency of phylogenetically diverse reductive dehalogenase-homologous genes in deep subseafloor sedimentary metagenomes.</title>
        <authorList>
            <person name="Kawai M."/>
            <person name="Futagami T."/>
            <person name="Toyoda A."/>
            <person name="Takaki Y."/>
            <person name="Nishi S."/>
            <person name="Hori S."/>
            <person name="Arai W."/>
            <person name="Tsubouchi T."/>
            <person name="Morono Y."/>
            <person name="Uchiyama I."/>
            <person name="Ito T."/>
            <person name="Fujiyama A."/>
            <person name="Inagaki F."/>
            <person name="Takami H."/>
        </authorList>
    </citation>
    <scope>NUCLEOTIDE SEQUENCE</scope>
    <source>
        <strain evidence="2">Expedition CK06-06</strain>
    </source>
</reference>
<protein>
    <recommendedName>
        <fullName evidence="1">F5/8 type C domain-containing protein</fullName>
    </recommendedName>
</protein>
<dbReference type="AlphaFoldDB" id="X1DVI4"/>
<dbReference type="PROSITE" id="PS50022">
    <property type="entry name" value="FA58C_3"/>
    <property type="match status" value="1"/>
</dbReference>
<feature type="domain" description="F5/8 type C" evidence="1">
    <location>
        <begin position="1"/>
        <end position="109"/>
    </location>
</feature>
<accession>X1DVI4</accession>
<dbReference type="InterPro" id="IPR013783">
    <property type="entry name" value="Ig-like_fold"/>
</dbReference>
<feature type="non-terminal residue" evidence="2">
    <location>
        <position position="256"/>
    </location>
</feature>
<feature type="non-terminal residue" evidence="2">
    <location>
        <position position="1"/>
    </location>
</feature>
<dbReference type="SUPFAM" id="SSF49785">
    <property type="entry name" value="Galactose-binding domain-like"/>
    <property type="match status" value="1"/>
</dbReference>
<dbReference type="Gene3D" id="2.60.120.260">
    <property type="entry name" value="Galactose-binding domain-like"/>
    <property type="match status" value="1"/>
</dbReference>
<dbReference type="Pfam" id="PF22633">
    <property type="entry name" value="F5_F8_type_C_2"/>
    <property type="match status" value="1"/>
</dbReference>
<dbReference type="EMBL" id="BART01031241">
    <property type="protein sequence ID" value="GAH12240.1"/>
    <property type="molecule type" value="Genomic_DNA"/>
</dbReference>